<reference evidence="1 3" key="1">
    <citation type="submission" date="2015-09" db="EMBL/GenBank/DDBJ databases">
        <authorList>
            <consortium name="Pathogen Informatics"/>
        </authorList>
    </citation>
    <scope>NUCLEOTIDE SEQUENCE [LARGE SCALE GENOMIC DNA]</scope>
    <source>
        <strain evidence="1 3">2789STDY5834959</strain>
    </source>
</reference>
<dbReference type="Pfam" id="PF12685">
    <property type="entry name" value="SpoIIIAH"/>
    <property type="match status" value="1"/>
</dbReference>
<dbReference type="Proteomes" id="UP000095553">
    <property type="component" value="Unassembled WGS sequence"/>
</dbReference>
<protein>
    <submittedName>
        <fullName evidence="2">SpoIIIAH-like family protein</fullName>
    </submittedName>
    <submittedName>
        <fullName evidence="1">SpoIIIAH-like protein</fullName>
    </submittedName>
</protein>
<gene>
    <name evidence="1" type="ORF">ERS852571_02139</name>
    <name evidence="2" type="ORF">G5A72_14600</name>
</gene>
<reference evidence="2 4" key="2">
    <citation type="journal article" date="2020" name="Cell Host Microbe">
        <title>Functional and Genomic Variation between Human-Derived Isolates of Lachnospiraceae Reveals Inter- and Intra-Species Diversity.</title>
        <authorList>
            <person name="Sorbara M.T."/>
            <person name="Littmann E.R."/>
            <person name="Fontana E."/>
            <person name="Moody T.U."/>
            <person name="Kohout C.E."/>
            <person name="Gjonbalaj M."/>
            <person name="Eaton V."/>
            <person name="Seok R."/>
            <person name="Leiner I.M."/>
            <person name="Pamer E.G."/>
        </authorList>
    </citation>
    <scope>NUCLEOTIDE SEQUENCE [LARGE SCALE GENOMIC DNA]</scope>
    <source>
        <strain evidence="2 4">MSK.14.57</strain>
    </source>
</reference>
<evidence type="ECO:0000313" key="1">
    <source>
        <dbReference type="EMBL" id="CUN03754.1"/>
    </source>
</evidence>
<dbReference type="EMBL" id="CYXY01000012">
    <property type="protein sequence ID" value="CUN03754.1"/>
    <property type="molecule type" value="Genomic_DNA"/>
</dbReference>
<accession>A0A173TMI8</accession>
<dbReference type="InterPro" id="IPR024232">
    <property type="entry name" value="SpoIIIAH"/>
</dbReference>
<organism evidence="1 3">
    <name type="scientific">Anaerostipes hadrus</name>
    <dbReference type="NCBI Taxonomy" id="649756"/>
    <lineage>
        <taxon>Bacteria</taxon>
        <taxon>Bacillati</taxon>
        <taxon>Bacillota</taxon>
        <taxon>Clostridia</taxon>
        <taxon>Lachnospirales</taxon>
        <taxon>Lachnospiraceae</taxon>
        <taxon>Anaerostipes</taxon>
    </lineage>
</organism>
<keyword evidence="4" id="KW-1185">Reference proteome</keyword>
<name>A0A173TMI8_ANAHA</name>
<dbReference type="RefSeq" id="WP_055073090.1">
    <property type="nucleotide sequence ID" value="NZ_CYXY01000012.1"/>
</dbReference>
<dbReference type="InterPro" id="IPR038503">
    <property type="entry name" value="SpoIIIAH_sf"/>
</dbReference>
<evidence type="ECO:0000313" key="3">
    <source>
        <dbReference type="Proteomes" id="UP000095553"/>
    </source>
</evidence>
<dbReference type="AlphaFoldDB" id="A0A173TMI8"/>
<dbReference type="Gene3D" id="1.10.287.4300">
    <property type="entry name" value="Stage III sporulation protein AH-like"/>
    <property type="match status" value="1"/>
</dbReference>
<sequence length="191" mass="20824">MKKVFQKNQMIIMTLAVVIAVAGYVNYSQKYDPAGTKNSKTKTVSKNVAKESAAAVTDDVTDVGEAVLTNAQVSNYVAKAKLEREQTHSKAKDTLEEIIKDQTVKDSVKQDAVDKLAMLSEQMEMETAAENLLGAKGFLNSIVTITNGKVDVLVNKKDLSKVERSQIEDIVVRKVGCQLGDVVISSIKTEE</sequence>
<dbReference type="EMBL" id="JAAITB010000040">
    <property type="protein sequence ID" value="NSJ80783.1"/>
    <property type="molecule type" value="Genomic_DNA"/>
</dbReference>
<evidence type="ECO:0000313" key="4">
    <source>
        <dbReference type="Proteomes" id="UP001644750"/>
    </source>
</evidence>
<proteinExistence type="predicted"/>
<evidence type="ECO:0000313" key="2">
    <source>
        <dbReference type="EMBL" id="NSJ80783.1"/>
    </source>
</evidence>
<reference evidence="2" key="3">
    <citation type="submission" date="2020-02" db="EMBL/GenBank/DDBJ databases">
        <authorList>
            <person name="Littmann E."/>
            <person name="Sorbara M."/>
        </authorList>
    </citation>
    <scope>NUCLEOTIDE SEQUENCE</scope>
    <source>
        <strain evidence="2">MSK.14.57</strain>
    </source>
</reference>
<dbReference type="Proteomes" id="UP001644750">
    <property type="component" value="Unassembled WGS sequence"/>
</dbReference>